<accession>A0A1G8AF65</accession>
<dbReference type="EMBL" id="FNCS01000029">
    <property type="protein sequence ID" value="SDH19486.1"/>
    <property type="molecule type" value="Genomic_DNA"/>
</dbReference>
<reference evidence="1 2" key="1">
    <citation type="submission" date="2016-10" db="EMBL/GenBank/DDBJ databases">
        <authorList>
            <person name="de Groot N.N."/>
        </authorList>
    </citation>
    <scope>NUCLEOTIDE SEQUENCE [LARGE SCALE GENOMIC DNA]</scope>
    <source>
        <strain evidence="1 2">CGMCC 1.10267</strain>
    </source>
</reference>
<proteinExistence type="predicted"/>
<dbReference type="RefSeq" id="WP_425287294.1">
    <property type="nucleotide sequence ID" value="NZ_FNCS01000029.1"/>
</dbReference>
<keyword evidence="2" id="KW-1185">Reference proteome</keyword>
<gene>
    <name evidence="1" type="ORF">SAMN04487974_12916</name>
</gene>
<dbReference type="InterPro" id="IPR009241">
    <property type="entry name" value="HigB-like"/>
</dbReference>
<evidence type="ECO:0000313" key="1">
    <source>
        <dbReference type="EMBL" id="SDH19486.1"/>
    </source>
</evidence>
<dbReference type="STRING" id="440168.SAMN04487974_12916"/>
<organism evidence="1 2">
    <name type="scientific">Pelagibacterium luteolum</name>
    <dbReference type="NCBI Taxonomy" id="440168"/>
    <lineage>
        <taxon>Bacteria</taxon>
        <taxon>Pseudomonadati</taxon>
        <taxon>Pseudomonadota</taxon>
        <taxon>Alphaproteobacteria</taxon>
        <taxon>Hyphomicrobiales</taxon>
        <taxon>Devosiaceae</taxon>
        <taxon>Pelagibacterium</taxon>
    </lineage>
</organism>
<dbReference type="AlphaFoldDB" id="A0A1G8AF65"/>
<protein>
    <submittedName>
        <fullName evidence="1">Phage-related protein</fullName>
    </submittedName>
</protein>
<dbReference type="Pfam" id="PF05973">
    <property type="entry name" value="Gp49"/>
    <property type="match status" value="1"/>
</dbReference>
<name>A0A1G8AF65_9HYPH</name>
<dbReference type="Proteomes" id="UP000199495">
    <property type="component" value="Unassembled WGS sequence"/>
</dbReference>
<evidence type="ECO:0000313" key="2">
    <source>
        <dbReference type="Proteomes" id="UP000199495"/>
    </source>
</evidence>
<sequence length="127" mass="14062">MTLSQNERPLVWIASSYKDLMALPRAVRNYFGFALWLAQAGDQADTAKVLKGFGGAGVLEVVDNDAGGTYRAVYTVRFTEAVFVLHCFQKKSKSGIATPKADMDIIRTRLKVAEAMAQEMRDGKKDR</sequence>